<dbReference type="Proteomes" id="UP001055580">
    <property type="component" value="Chromosome"/>
</dbReference>
<reference evidence="3" key="1">
    <citation type="submission" date="2022-05" db="EMBL/GenBank/DDBJ databases">
        <title>Sphingomonas sp. strain RMG20 Genome sequencing and assembly.</title>
        <authorList>
            <person name="Kim I."/>
        </authorList>
    </citation>
    <scope>NUCLEOTIDE SEQUENCE</scope>
    <source>
        <strain evidence="3">RMG20</strain>
    </source>
</reference>
<feature type="domain" description="T6SS Transcription factor RovC-like DNA binding" evidence="1">
    <location>
        <begin position="152"/>
        <end position="219"/>
    </location>
</feature>
<evidence type="ECO:0000259" key="2">
    <source>
        <dbReference type="Pfam" id="PF20109"/>
    </source>
</evidence>
<name>A0ABY4TU24_9SPHN</name>
<accession>A0ABY4TU24</accession>
<dbReference type="RefSeq" id="WP_250752547.1">
    <property type="nucleotide sequence ID" value="NZ_CP098401.1"/>
</dbReference>
<evidence type="ECO:0000313" key="3">
    <source>
        <dbReference type="EMBL" id="URW75896.1"/>
    </source>
</evidence>
<organism evidence="3 4">
    <name type="scientific">Sphingomonas donggukensis</name>
    <dbReference type="NCBI Taxonomy" id="2949093"/>
    <lineage>
        <taxon>Bacteria</taxon>
        <taxon>Pseudomonadati</taxon>
        <taxon>Pseudomonadota</taxon>
        <taxon>Alphaproteobacteria</taxon>
        <taxon>Sphingomonadales</taxon>
        <taxon>Sphingomonadaceae</taxon>
        <taxon>Sphingomonas</taxon>
    </lineage>
</organism>
<keyword evidence="4" id="KW-1185">Reference proteome</keyword>
<dbReference type="Pfam" id="PF20109">
    <property type="entry name" value="Trans_reg_dom"/>
    <property type="match status" value="1"/>
</dbReference>
<proteinExistence type="predicted"/>
<gene>
    <name evidence="3" type="ORF">M9980_01290</name>
</gene>
<dbReference type="InterPro" id="IPR018754">
    <property type="entry name" value="RovC-like_DNA-bd"/>
</dbReference>
<evidence type="ECO:0000313" key="4">
    <source>
        <dbReference type="Proteomes" id="UP001055580"/>
    </source>
</evidence>
<dbReference type="Pfam" id="PF10074">
    <property type="entry name" value="RovC_DNA-bd"/>
    <property type="match status" value="1"/>
</dbReference>
<evidence type="ECO:0000259" key="1">
    <source>
        <dbReference type="Pfam" id="PF10074"/>
    </source>
</evidence>
<dbReference type="InterPro" id="IPR045465">
    <property type="entry name" value="Trans_reg_dom"/>
</dbReference>
<protein>
    <submittedName>
        <fullName evidence="3">DUF2285 domain-containing protein</fullName>
    </submittedName>
</protein>
<feature type="domain" description="Transcriptional regulator-like" evidence="2">
    <location>
        <begin position="2"/>
        <end position="33"/>
    </location>
</feature>
<dbReference type="EMBL" id="CP098401">
    <property type="protein sequence ID" value="URW75896.1"/>
    <property type="molecule type" value="Genomic_DNA"/>
</dbReference>
<sequence>MFAWEWLRRTPAYRHSWARTRGSGLVAQARAAHAFGLVALAPPTLAATEARPIWLARHDPQVLRAHVLSEAAVAQELLDIRRLAVSAAIGFDEDDAEHWRLVVAGHAIRIDVHDGTLLGGPTLLRFELQGLAAVRPKLPPLDLLVRGALGLRPRPTPPREGRAARWIDELRTADALDDGATQHEIARALFEASVPASGWRTEGESYRLRVQRLVRAARARLRNPLDRAWFR</sequence>